<dbReference type="RefSeq" id="WP_130451772.1">
    <property type="nucleotide sequence ID" value="NZ_SHLA01000001.1"/>
</dbReference>
<evidence type="ECO:0000313" key="3">
    <source>
        <dbReference type="Proteomes" id="UP000292685"/>
    </source>
</evidence>
<protein>
    <submittedName>
        <fullName evidence="2">Glycerophosphoryl diester phosphodiesterase</fullName>
    </submittedName>
</protein>
<dbReference type="AlphaFoldDB" id="A0A4Q8AI43"/>
<dbReference type="Proteomes" id="UP000292685">
    <property type="component" value="Unassembled WGS sequence"/>
</dbReference>
<evidence type="ECO:0000259" key="1">
    <source>
        <dbReference type="PROSITE" id="PS51704"/>
    </source>
</evidence>
<dbReference type="PROSITE" id="PS51704">
    <property type="entry name" value="GP_PDE"/>
    <property type="match status" value="1"/>
</dbReference>
<dbReference type="GO" id="GO:0008081">
    <property type="term" value="F:phosphoric diester hydrolase activity"/>
    <property type="evidence" value="ECO:0007669"/>
    <property type="project" value="InterPro"/>
</dbReference>
<keyword evidence="3" id="KW-1185">Reference proteome</keyword>
<dbReference type="PANTHER" id="PTHR46211">
    <property type="entry name" value="GLYCEROPHOSPHORYL DIESTER PHOSPHODIESTERASE"/>
    <property type="match status" value="1"/>
</dbReference>
<dbReference type="InterPro" id="IPR017946">
    <property type="entry name" value="PLC-like_Pdiesterase_TIM-brl"/>
</dbReference>
<dbReference type="OrthoDB" id="9758957at2"/>
<dbReference type="GO" id="GO:0006629">
    <property type="term" value="P:lipid metabolic process"/>
    <property type="evidence" value="ECO:0007669"/>
    <property type="project" value="InterPro"/>
</dbReference>
<organism evidence="2 3">
    <name type="scientific">Zhihengliuella halotolerans</name>
    <dbReference type="NCBI Taxonomy" id="370736"/>
    <lineage>
        <taxon>Bacteria</taxon>
        <taxon>Bacillati</taxon>
        <taxon>Actinomycetota</taxon>
        <taxon>Actinomycetes</taxon>
        <taxon>Micrococcales</taxon>
        <taxon>Micrococcaceae</taxon>
        <taxon>Zhihengliuella</taxon>
    </lineage>
</organism>
<proteinExistence type="predicted"/>
<reference evidence="2 3" key="1">
    <citation type="submission" date="2019-02" db="EMBL/GenBank/DDBJ databases">
        <title>Sequencing the genomes of 1000 actinobacteria strains.</title>
        <authorList>
            <person name="Klenk H.-P."/>
        </authorList>
    </citation>
    <scope>NUCLEOTIDE SEQUENCE [LARGE SCALE GENOMIC DNA]</scope>
    <source>
        <strain evidence="2 3">DSM 17364</strain>
    </source>
</reference>
<dbReference type="Gene3D" id="3.20.20.190">
    <property type="entry name" value="Phosphatidylinositol (PI) phosphodiesterase"/>
    <property type="match status" value="1"/>
</dbReference>
<dbReference type="Pfam" id="PF03009">
    <property type="entry name" value="GDPD"/>
    <property type="match status" value="1"/>
</dbReference>
<evidence type="ECO:0000313" key="2">
    <source>
        <dbReference type="EMBL" id="RZU63389.1"/>
    </source>
</evidence>
<dbReference type="EMBL" id="SHLA01000001">
    <property type="protein sequence ID" value="RZU63389.1"/>
    <property type="molecule type" value="Genomic_DNA"/>
</dbReference>
<name>A0A4Q8AI43_9MICC</name>
<dbReference type="PANTHER" id="PTHR46211:SF13">
    <property type="entry name" value="GLYCEROPHOSPHODIESTER PHOSPHODIESTERASE 1-RELATED"/>
    <property type="match status" value="1"/>
</dbReference>
<dbReference type="SUPFAM" id="SSF51695">
    <property type="entry name" value="PLC-like phosphodiesterases"/>
    <property type="match status" value="1"/>
</dbReference>
<gene>
    <name evidence="2" type="ORF">EV380_3006</name>
</gene>
<sequence>MYTVYAHRGSSGTYPEHTRAAYLHALAEGADGIECDVHLSADEIPICFHDSSLERTTNGSGSVASKTLSQLRRLDVVSWKGVRIPDQYGAASEQVVTLEELIDLMLHAQRPLGLAIELKHPSPFGRRLEESVLTVLMRKGWDPETSRIGNIKVSLMSFDPDAIDYLLDTVPGYHLCQLLSVLDEDKARGLGLITRNAVRYLMRRVHLGALKHLDAGAAGIAGPGVAYAREHPEAVRRWVARGLRARVWTVNTEEDVEFLASLGVTEFTSDVPGRIRQFLDHKLEACA</sequence>
<accession>A0A4Q8AI43</accession>
<feature type="domain" description="GP-PDE" evidence="1">
    <location>
        <begin position="2"/>
        <end position="279"/>
    </location>
</feature>
<comment type="caution">
    <text evidence="2">The sequence shown here is derived from an EMBL/GenBank/DDBJ whole genome shotgun (WGS) entry which is preliminary data.</text>
</comment>
<dbReference type="InterPro" id="IPR030395">
    <property type="entry name" value="GP_PDE_dom"/>
</dbReference>